<name>A0A8J5VQS6_ZIZPA</name>
<reference evidence="1" key="2">
    <citation type="submission" date="2021-02" db="EMBL/GenBank/DDBJ databases">
        <authorList>
            <person name="Kimball J.A."/>
            <person name="Haas M.W."/>
            <person name="Macchietto M."/>
            <person name="Kono T."/>
            <person name="Duquette J."/>
            <person name="Shao M."/>
        </authorList>
    </citation>
    <scope>NUCLEOTIDE SEQUENCE</scope>
    <source>
        <tissue evidence="1">Fresh leaf tissue</tissue>
    </source>
</reference>
<dbReference type="PANTHER" id="PTHR11741">
    <property type="entry name" value="ELONGATION FACTOR TS"/>
    <property type="match status" value="1"/>
</dbReference>
<dbReference type="InterPro" id="IPR001816">
    <property type="entry name" value="Transl_elong_EFTs/EF1B"/>
</dbReference>
<protein>
    <submittedName>
        <fullName evidence="1">Uncharacterized protein</fullName>
    </submittedName>
</protein>
<accession>A0A8J5VQS6</accession>
<proteinExistence type="predicted"/>
<dbReference type="GO" id="GO:0005739">
    <property type="term" value="C:mitochondrion"/>
    <property type="evidence" value="ECO:0007669"/>
    <property type="project" value="GOC"/>
</dbReference>
<dbReference type="PANTHER" id="PTHR11741:SF0">
    <property type="entry name" value="ELONGATION FACTOR TS, MITOCHONDRIAL"/>
    <property type="match status" value="1"/>
</dbReference>
<dbReference type="EMBL" id="JAAALK010000283">
    <property type="protein sequence ID" value="KAG8076965.1"/>
    <property type="molecule type" value="Genomic_DNA"/>
</dbReference>
<reference evidence="1" key="1">
    <citation type="journal article" date="2021" name="bioRxiv">
        <title>Whole Genome Assembly and Annotation of Northern Wild Rice, Zizania palustris L., Supports a Whole Genome Duplication in the Zizania Genus.</title>
        <authorList>
            <person name="Haas M."/>
            <person name="Kono T."/>
            <person name="Macchietto M."/>
            <person name="Millas R."/>
            <person name="McGilp L."/>
            <person name="Shao M."/>
            <person name="Duquette J."/>
            <person name="Hirsch C.N."/>
            <person name="Kimball J."/>
        </authorList>
    </citation>
    <scope>NUCLEOTIDE SEQUENCE</scope>
    <source>
        <tissue evidence="1">Fresh leaf tissue</tissue>
    </source>
</reference>
<dbReference type="GO" id="GO:0070125">
    <property type="term" value="P:mitochondrial translational elongation"/>
    <property type="evidence" value="ECO:0007669"/>
    <property type="project" value="TreeGrafter"/>
</dbReference>
<comment type="caution">
    <text evidence="1">The sequence shown here is derived from an EMBL/GenBank/DDBJ whole genome shotgun (WGS) entry which is preliminary data.</text>
</comment>
<evidence type="ECO:0000313" key="2">
    <source>
        <dbReference type="Proteomes" id="UP000729402"/>
    </source>
</evidence>
<dbReference type="GO" id="GO:0003746">
    <property type="term" value="F:translation elongation factor activity"/>
    <property type="evidence" value="ECO:0007669"/>
    <property type="project" value="InterPro"/>
</dbReference>
<evidence type="ECO:0000313" key="1">
    <source>
        <dbReference type="EMBL" id="KAG8076965.1"/>
    </source>
</evidence>
<sequence>MGARPRGHQWTGCPTARRTQPPPIYSFVASDWTPRLPKPPVSRFAYNLGELVWPLILPSGRSAWREVYPNILIMAWSQNAAQKDLRKIGVVLAAKKSLRTAAEGLVAIAQYEKMAVVVELNRETDFVARNIVFQYLQLDHNSNSDSEEDMVEYVEGLLTGSDTKENYKIPSQAS</sequence>
<dbReference type="AlphaFoldDB" id="A0A8J5VQS6"/>
<gene>
    <name evidence="1" type="ORF">GUJ93_ZPchr0006g44780</name>
</gene>
<dbReference type="Proteomes" id="UP000729402">
    <property type="component" value="Unassembled WGS sequence"/>
</dbReference>
<keyword evidence="2" id="KW-1185">Reference proteome</keyword>
<dbReference type="OrthoDB" id="277235at2759"/>
<organism evidence="1 2">
    <name type="scientific">Zizania palustris</name>
    <name type="common">Northern wild rice</name>
    <dbReference type="NCBI Taxonomy" id="103762"/>
    <lineage>
        <taxon>Eukaryota</taxon>
        <taxon>Viridiplantae</taxon>
        <taxon>Streptophyta</taxon>
        <taxon>Embryophyta</taxon>
        <taxon>Tracheophyta</taxon>
        <taxon>Spermatophyta</taxon>
        <taxon>Magnoliopsida</taxon>
        <taxon>Liliopsida</taxon>
        <taxon>Poales</taxon>
        <taxon>Poaceae</taxon>
        <taxon>BOP clade</taxon>
        <taxon>Oryzoideae</taxon>
        <taxon>Oryzeae</taxon>
        <taxon>Zizaniinae</taxon>
        <taxon>Zizania</taxon>
    </lineage>
</organism>